<name>A0AAV1RC70_9ROSI</name>
<keyword evidence="3" id="KW-1185">Reference proteome</keyword>
<protein>
    <submittedName>
        <fullName evidence="2">Uncharacterized protein</fullName>
    </submittedName>
</protein>
<dbReference type="AlphaFoldDB" id="A0AAV1RC70"/>
<feature type="region of interest" description="Disordered" evidence="1">
    <location>
        <begin position="48"/>
        <end position="67"/>
    </location>
</feature>
<evidence type="ECO:0000313" key="2">
    <source>
        <dbReference type="EMBL" id="CAK7330777.1"/>
    </source>
</evidence>
<organism evidence="2 3">
    <name type="scientific">Dovyalis caffra</name>
    <dbReference type="NCBI Taxonomy" id="77055"/>
    <lineage>
        <taxon>Eukaryota</taxon>
        <taxon>Viridiplantae</taxon>
        <taxon>Streptophyta</taxon>
        <taxon>Embryophyta</taxon>
        <taxon>Tracheophyta</taxon>
        <taxon>Spermatophyta</taxon>
        <taxon>Magnoliopsida</taxon>
        <taxon>eudicotyledons</taxon>
        <taxon>Gunneridae</taxon>
        <taxon>Pentapetalae</taxon>
        <taxon>rosids</taxon>
        <taxon>fabids</taxon>
        <taxon>Malpighiales</taxon>
        <taxon>Salicaceae</taxon>
        <taxon>Flacourtieae</taxon>
        <taxon>Dovyalis</taxon>
    </lineage>
</organism>
<evidence type="ECO:0000313" key="3">
    <source>
        <dbReference type="Proteomes" id="UP001314170"/>
    </source>
</evidence>
<accession>A0AAV1RC70</accession>
<reference evidence="2 3" key="1">
    <citation type="submission" date="2024-01" db="EMBL/GenBank/DDBJ databases">
        <authorList>
            <person name="Waweru B."/>
        </authorList>
    </citation>
    <scope>NUCLEOTIDE SEQUENCE [LARGE SCALE GENOMIC DNA]</scope>
</reference>
<evidence type="ECO:0000256" key="1">
    <source>
        <dbReference type="SAM" id="MobiDB-lite"/>
    </source>
</evidence>
<dbReference type="Proteomes" id="UP001314170">
    <property type="component" value="Unassembled WGS sequence"/>
</dbReference>
<dbReference type="EMBL" id="CAWUPB010000913">
    <property type="protein sequence ID" value="CAK7330777.1"/>
    <property type="molecule type" value="Genomic_DNA"/>
</dbReference>
<sequence length="67" mass="7637">MINLRTRGISTFRSDKITLGSSQETFEMKASSIECQLDQSFPKEYLRSESTSASFPMAQKRKGKELQ</sequence>
<proteinExistence type="predicted"/>
<comment type="caution">
    <text evidence="2">The sequence shown here is derived from an EMBL/GenBank/DDBJ whole genome shotgun (WGS) entry which is preliminary data.</text>
</comment>
<gene>
    <name evidence="2" type="ORF">DCAF_LOCUS8131</name>
</gene>